<protein>
    <submittedName>
        <fullName evidence="1">Uncharacterized protein</fullName>
    </submittedName>
</protein>
<evidence type="ECO:0000313" key="2">
    <source>
        <dbReference type="Proteomes" id="UP000011770"/>
    </source>
</evidence>
<evidence type="ECO:0000313" key="1">
    <source>
        <dbReference type="EMBL" id="EMF79872.1"/>
    </source>
</evidence>
<dbReference type="Proteomes" id="UP000011770">
    <property type="component" value="Unassembled WGS sequence"/>
</dbReference>
<dbReference type="EMBL" id="AHOR02000075">
    <property type="protein sequence ID" value="EMF79872.1"/>
    <property type="molecule type" value="Genomic_DNA"/>
</dbReference>
<gene>
    <name evidence="1" type="ORF">LEP1GSC188_1849</name>
</gene>
<name>M3FHD7_9LEPT</name>
<dbReference type="AlphaFoldDB" id="M3FHD7"/>
<organism evidence="1 2">
    <name type="scientific">Leptospira weilii serovar Topaz str. LT2116</name>
    <dbReference type="NCBI Taxonomy" id="1088540"/>
    <lineage>
        <taxon>Bacteria</taxon>
        <taxon>Pseudomonadati</taxon>
        <taxon>Spirochaetota</taxon>
        <taxon>Spirochaetia</taxon>
        <taxon>Leptospirales</taxon>
        <taxon>Leptospiraceae</taxon>
        <taxon>Leptospira</taxon>
    </lineage>
</organism>
<proteinExistence type="predicted"/>
<comment type="caution">
    <text evidence="1">The sequence shown here is derived from an EMBL/GenBank/DDBJ whole genome shotgun (WGS) entry which is preliminary data.</text>
</comment>
<sequence length="37" mass="4560">MRYLYLFLETKFNQNSFLNQPKDTRFQNSQTYPKSNP</sequence>
<accession>M3FHD7</accession>
<reference evidence="1 2" key="1">
    <citation type="submission" date="2013-01" db="EMBL/GenBank/DDBJ databases">
        <authorList>
            <person name="Harkins D.M."/>
            <person name="Durkin A.S."/>
            <person name="Brinkac L.M."/>
            <person name="Haft D.H."/>
            <person name="Selengut J.D."/>
            <person name="Sanka R."/>
            <person name="DePew J."/>
            <person name="Purushe J."/>
            <person name="Tulsiani S.M."/>
            <person name="Graham G.C."/>
            <person name="Burns M.-A."/>
            <person name="Dohnt M.F."/>
            <person name="Smythe L.D."/>
            <person name="McKay D.B."/>
            <person name="Craig S.B."/>
            <person name="Vinetz J.M."/>
            <person name="Sutton G.G."/>
            <person name="Nierman W.C."/>
            <person name="Fouts D.E."/>
        </authorList>
    </citation>
    <scope>NUCLEOTIDE SEQUENCE [LARGE SCALE GENOMIC DNA]</scope>
    <source>
        <strain evidence="1 2">LT2116</strain>
    </source>
</reference>